<keyword evidence="4" id="KW-1185">Reference proteome</keyword>
<feature type="compositionally biased region" description="Acidic residues" evidence="2">
    <location>
        <begin position="72"/>
        <end position="81"/>
    </location>
</feature>
<feature type="region of interest" description="Disordered" evidence="2">
    <location>
        <begin position="54"/>
        <end position="84"/>
    </location>
</feature>
<evidence type="ECO:0000256" key="2">
    <source>
        <dbReference type="SAM" id="MobiDB-lite"/>
    </source>
</evidence>
<reference evidence="3" key="1">
    <citation type="journal article" date="2021" name="Mol. Ecol. Resour.">
        <title>Phylogenomic analyses of the genus Drosophila reveals genomic signals of climate adaptation.</title>
        <authorList>
            <person name="Li F."/>
            <person name="Rane R.V."/>
            <person name="Luria V."/>
            <person name="Xiong Z."/>
            <person name="Chen J."/>
            <person name="Li Z."/>
            <person name="Catullo R.A."/>
            <person name="Griffin P.C."/>
            <person name="Schiffer M."/>
            <person name="Pearce S."/>
            <person name="Lee S.F."/>
            <person name="McElroy K."/>
            <person name="Stocker A."/>
            <person name="Shirriffs J."/>
            <person name="Cockerell F."/>
            <person name="Coppin C."/>
            <person name="Sgro C.M."/>
            <person name="Karger A."/>
            <person name="Cain J.W."/>
            <person name="Weber J.A."/>
            <person name="Santpere G."/>
            <person name="Kirschner M.W."/>
            <person name="Hoffmann A.A."/>
            <person name="Oakeshott J.G."/>
            <person name="Zhang G."/>
        </authorList>
    </citation>
    <scope>NUCLEOTIDE SEQUENCE</scope>
    <source>
        <strain evidence="3">BGI-SZ-2011g</strain>
    </source>
</reference>
<gene>
    <name evidence="3" type="ORF">KR093_006765</name>
</gene>
<protein>
    <submittedName>
        <fullName evidence="3">Uncharacterized protein</fullName>
    </submittedName>
</protein>
<dbReference type="EMBL" id="JAJJHW010002585">
    <property type="protein sequence ID" value="KAH8371267.1"/>
    <property type="molecule type" value="Genomic_DNA"/>
</dbReference>
<evidence type="ECO:0000313" key="3">
    <source>
        <dbReference type="EMBL" id="KAH8371267.1"/>
    </source>
</evidence>
<feature type="coiled-coil region" evidence="1">
    <location>
        <begin position="245"/>
        <end position="272"/>
    </location>
</feature>
<feature type="compositionally biased region" description="Low complexity" evidence="2">
    <location>
        <begin position="60"/>
        <end position="69"/>
    </location>
</feature>
<dbReference type="AlphaFoldDB" id="A0AAD4K128"/>
<dbReference type="Proteomes" id="UP001200034">
    <property type="component" value="Unassembled WGS sequence"/>
</dbReference>
<accession>A0AAD4K128</accession>
<comment type="caution">
    <text evidence="3">The sequence shown here is derived from an EMBL/GenBank/DDBJ whole genome shotgun (WGS) entry which is preliminary data.</text>
</comment>
<sequence length="593" mass="61895">MSLKGYAILAAVTQHQQQQQRQQQQQQQLQHLPHNATVMSTATTTAAIAATMGSTSLPASSSSSSSSSSEQKDDELLEEEEPPLHSTYYQGGIGLYYQQLGNGIGGTAAGGGGGGGGGIAQVNGAPGSGAGSGFNHGSAGGSGSQSYAHVVNGSVNLLLGGSMLCLVTTILCVVCYCCHRNIKKRTEAAYRQQQHQWLENDPNMEIYSVEQCYETSGLFLGDSTDGLAALPALHHEPPPSYDAVVLHEQQLLQQQQQQLEEQQLQLQQQQLLLQRVSPPPGYRSTLDISCLPQSQSQASPGAVASVAMGSIDALPGGSGSCSAVAAGGDVLAHKQLHRTLNAQSCCSLQRAEVENMWNAAAAAVVARNGHCQELEMYMASASASASASPSPPLPLQALQARKNAQAALRLNSFGRRYLQQSQHHMQQHSHYRRGCPLCGKFRYAADDEMLAASVESGLEQCDDNDNVGASVAEQPPLPLMTLTCPNGNQIDAAAVEVEAADAANGNVVDSTTTAAEAPAADADIDENDNTAATAAAAEETSAGASASEEAAGSLDIDNMNENGIISLDMSKIIDVSGLPTYEGALKLESSGYV</sequence>
<organism evidence="3 4">
    <name type="scientific">Drosophila rubida</name>
    <dbReference type="NCBI Taxonomy" id="30044"/>
    <lineage>
        <taxon>Eukaryota</taxon>
        <taxon>Metazoa</taxon>
        <taxon>Ecdysozoa</taxon>
        <taxon>Arthropoda</taxon>
        <taxon>Hexapoda</taxon>
        <taxon>Insecta</taxon>
        <taxon>Pterygota</taxon>
        <taxon>Neoptera</taxon>
        <taxon>Endopterygota</taxon>
        <taxon>Diptera</taxon>
        <taxon>Brachycera</taxon>
        <taxon>Muscomorpha</taxon>
        <taxon>Ephydroidea</taxon>
        <taxon>Drosophilidae</taxon>
        <taxon>Drosophila</taxon>
    </lineage>
</organism>
<evidence type="ECO:0000313" key="4">
    <source>
        <dbReference type="Proteomes" id="UP001200034"/>
    </source>
</evidence>
<evidence type="ECO:0000256" key="1">
    <source>
        <dbReference type="SAM" id="Coils"/>
    </source>
</evidence>
<proteinExistence type="predicted"/>
<keyword evidence="1" id="KW-0175">Coiled coil</keyword>
<name>A0AAD4K128_9MUSC</name>